<evidence type="ECO:0000256" key="3">
    <source>
        <dbReference type="ARBA" id="ARBA00006263"/>
    </source>
</evidence>
<evidence type="ECO:0000313" key="11">
    <source>
        <dbReference type="EMBL" id="CAA0115060.1"/>
    </source>
</evidence>
<keyword evidence="5 9" id="KW-0169">Cobalamin biosynthesis</keyword>
<comment type="pathway">
    <text evidence="2 9">Cofactor biosynthesis; adenosylcobalamin biosynthesis.</text>
</comment>
<dbReference type="EMBL" id="CACSIM010000005">
    <property type="protein sequence ID" value="CAA0115060.1"/>
    <property type="molecule type" value="Genomic_DNA"/>
</dbReference>
<proteinExistence type="inferred from homology"/>
<feature type="transmembrane region" description="Helical" evidence="9">
    <location>
        <begin position="159"/>
        <end position="181"/>
    </location>
</feature>
<comment type="function">
    <text evidence="9">Converts cobyric acid to cobinamide by the addition of aminopropanol on the F carboxylic group.</text>
</comment>
<comment type="caution">
    <text evidence="9">Lacks conserved residue(s) required for the propagation of feature annotation.</text>
</comment>
<dbReference type="AlphaFoldDB" id="A0A5S9NBW7"/>
<evidence type="ECO:0000256" key="6">
    <source>
        <dbReference type="ARBA" id="ARBA00022692"/>
    </source>
</evidence>
<evidence type="ECO:0000313" key="14">
    <source>
        <dbReference type="Proteomes" id="UP000439591"/>
    </source>
</evidence>
<evidence type="ECO:0000256" key="9">
    <source>
        <dbReference type="HAMAP-Rule" id="MF_00024"/>
    </source>
</evidence>
<feature type="transmembrane region" description="Helical" evidence="9">
    <location>
        <begin position="294"/>
        <end position="312"/>
    </location>
</feature>
<dbReference type="NCBIfam" id="TIGR00380">
    <property type="entry name" value="cobal_cbiB"/>
    <property type="match status" value="1"/>
</dbReference>
<organism evidence="10 13">
    <name type="scientific">Zhongshania aliphaticivorans</name>
    <dbReference type="NCBI Taxonomy" id="1470434"/>
    <lineage>
        <taxon>Bacteria</taxon>
        <taxon>Pseudomonadati</taxon>
        <taxon>Pseudomonadota</taxon>
        <taxon>Gammaproteobacteria</taxon>
        <taxon>Cellvibrionales</taxon>
        <taxon>Spongiibacteraceae</taxon>
        <taxon>Zhongshania</taxon>
    </lineage>
</organism>
<name>A0A5S9NBW7_9GAMM</name>
<keyword evidence="4 9" id="KW-1003">Cell membrane</keyword>
<accession>A0A5S9NBW7</accession>
<dbReference type="PANTHER" id="PTHR34308">
    <property type="entry name" value="COBALAMIN BIOSYNTHESIS PROTEIN CBIB"/>
    <property type="match status" value="1"/>
</dbReference>
<dbReference type="Proteomes" id="UP000435877">
    <property type="component" value="Unassembled WGS sequence"/>
</dbReference>
<keyword evidence="8 9" id="KW-0472">Membrane</keyword>
<dbReference type="InterPro" id="IPR004485">
    <property type="entry name" value="Cobalamin_biosynth_CobD/CbiB"/>
</dbReference>
<dbReference type="Proteomes" id="UP000439591">
    <property type="component" value="Unassembled WGS sequence"/>
</dbReference>
<keyword evidence="13" id="KW-1185">Reference proteome</keyword>
<evidence type="ECO:0000256" key="8">
    <source>
        <dbReference type="ARBA" id="ARBA00023136"/>
    </source>
</evidence>
<dbReference type="RefSeq" id="WP_159267940.1">
    <property type="nucleotide sequence ID" value="NZ_CACSIK010000001.1"/>
</dbReference>
<comment type="subcellular location">
    <subcellularLocation>
        <location evidence="1 9">Cell membrane</location>
        <topology evidence="1 9">Multi-pass membrane protein</topology>
    </subcellularLocation>
</comment>
<evidence type="ECO:0000313" key="13">
    <source>
        <dbReference type="Proteomes" id="UP000435877"/>
    </source>
</evidence>
<dbReference type="EMBL" id="CACSIM010000007">
    <property type="protein sequence ID" value="CAA0119869.1"/>
    <property type="molecule type" value="Genomic_DNA"/>
</dbReference>
<reference evidence="13 14" key="1">
    <citation type="submission" date="2019-11" db="EMBL/GenBank/DDBJ databases">
        <authorList>
            <person name="Holert J."/>
        </authorList>
    </citation>
    <scope>NUCLEOTIDE SEQUENCE [LARGE SCALE GENOMIC DNA]</scope>
    <source>
        <strain evidence="11">BC3_2A</strain>
        <strain evidence="10">SB11_1A</strain>
    </source>
</reference>
<dbReference type="HAMAP" id="MF_00024">
    <property type="entry name" value="CobD_CbiB"/>
    <property type="match status" value="1"/>
</dbReference>
<evidence type="ECO:0000256" key="2">
    <source>
        <dbReference type="ARBA" id="ARBA00004953"/>
    </source>
</evidence>
<dbReference type="GO" id="GO:0048472">
    <property type="term" value="F:threonine-phosphate decarboxylase activity"/>
    <property type="evidence" value="ECO:0007669"/>
    <property type="project" value="InterPro"/>
</dbReference>
<sequence>MLTATAYVAAVCLSSVLLDRLLGELRSWHPLVGFGNAAKWLERLLNRPSSAFGLRALGVLAWFLLVLPPVLLAWLLRYYLAQYSVVPVFVLDVLILYWAIGWRSLCEHIRPIGLALAAGDVSTARVKVGYLVSRDTAGLDEEQILAASMETTLENSNDALFGSLFWFAVAGPAGVVLHRLANTLDAMWGYKNSRYYYYGWWAARSDDLLNFIPAQLTAFGFSVLALSRRGFVCWFGQGWRWKSINAGSVMASGAASLNVRLGGEASYHGETRQRADLGCGSKPAVKDIERSIALINRLLVWWFIVLLMMGVLV</sequence>
<evidence type="ECO:0000256" key="4">
    <source>
        <dbReference type="ARBA" id="ARBA00022475"/>
    </source>
</evidence>
<evidence type="ECO:0000256" key="7">
    <source>
        <dbReference type="ARBA" id="ARBA00022989"/>
    </source>
</evidence>
<dbReference type="PANTHER" id="PTHR34308:SF1">
    <property type="entry name" value="COBALAMIN BIOSYNTHESIS PROTEIN CBIB"/>
    <property type="match status" value="1"/>
</dbReference>
<keyword evidence="7 9" id="KW-1133">Transmembrane helix</keyword>
<evidence type="ECO:0000256" key="1">
    <source>
        <dbReference type="ARBA" id="ARBA00004651"/>
    </source>
</evidence>
<dbReference type="Pfam" id="PF03186">
    <property type="entry name" value="CobD_Cbib"/>
    <property type="match status" value="1"/>
</dbReference>
<dbReference type="GO" id="GO:0009236">
    <property type="term" value="P:cobalamin biosynthetic process"/>
    <property type="evidence" value="ECO:0007669"/>
    <property type="project" value="UniProtKB-UniRule"/>
</dbReference>
<dbReference type="EMBL" id="CACSIK010000001">
    <property type="protein sequence ID" value="CAA0087531.1"/>
    <property type="molecule type" value="Genomic_DNA"/>
</dbReference>
<evidence type="ECO:0000313" key="12">
    <source>
        <dbReference type="EMBL" id="CAA0119869.1"/>
    </source>
</evidence>
<dbReference type="UniPathway" id="UPA00148"/>
<dbReference type="GO" id="GO:0015420">
    <property type="term" value="F:ABC-type vitamin B12 transporter activity"/>
    <property type="evidence" value="ECO:0007669"/>
    <property type="project" value="UniProtKB-UniRule"/>
</dbReference>
<dbReference type="OrthoDB" id="9811967at2"/>
<protein>
    <recommendedName>
        <fullName evidence="9">Cobalamin biosynthesis protein CobD</fullName>
    </recommendedName>
</protein>
<gene>
    <name evidence="10" type="primary">cobD_1</name>
    <name evidence="9" type="synonym">cobD</name>
    <name evidence="12" type="synonym">cobD_3</name>
    <name evidence="10" type="ORF">IHBHHGIJ_01336</name>
    <name evidence="11" type="ORF">KFEGEMFD_03076</name>
    <name evidence="12" type="ORF">KFEGEMFD_03635</name>
</gene>
<evidence type="ECO:0000256" key="5">
    <source>
        <dbReference type="ARBA" id="ARBA00022573"/>
    </source>
</evidence>
<feature type="transmembrane region" description="Helical" evidence="9">
    <location>
        <begin position="83"/>
        <end position="100"/>
    </location>
</feature>
<feature type="transmembrane region" description="Helical" evidence="9">
    <location>
        <begin position="52"/>
        <end position="76"/>
    </location>
</feature>
<evidence type="ECO:0000313" key="10">
    <source>
        <dbReference type="EMBL" id="CAA0087531.1"/>
    </source>
</evidence>
<keyword evidence="6 9" id="KW-0812">Transmembrane</keyword>
<dbReference type="GO" id="GO:0005886">
    <property type="term" value="C:plasma membrane"/>
    <property type="evidence" value="ECO:0007669"/>
    <property type="project" value="UniProtKB-SubCell"/>
</dbReference>
<comment type="similarity">
    <text evidence="3 9">Belongs to the CobD/CbiB family.</text>
</comment>